<dbReference type="PANTHER" id="PTHR33332">
    <property type="entry name" value="REVERSE TRANSCRIPTASE DOMAIN-CONTAINING PROTEIN"/>
    <property type="match status" value="1"/>
</dbReference>
<dbReference type="GO" id="GO:0071897">
    <property type="term" value="P:DNA biosynthetic process"/>
    <property type="evidence" value="ECO:0007669"/>
    <property type="project" value="UniProtKB-ARBA"/>
</dbReference>
<dbReference type="EMBL" id="CAKOGL010000023">
    <property type="protein sequence ID" value="CAH2100715.1"/>
    <property type="molecule type" value="Genomic_DNA"/>
</dbReference>
<dbReference type="AlphaFoldDB" id="A0AAU9UV59"/>
<evidence type="ECO:0000259" key="1">
    <source>
        <dbReference type="PROSITE" id="PS50878"/>
    </source>
</evidence>
<dbReference type="SUPFAM" id="SSF56672">
    <property type="entry name" value="DNA/RNA polymerases"/>
    <property type="match status" value="1"/>
</dbReference>
<dbReference type="InterPro" id="IPR000477">
    <property type="entry name" value="RT_dom"/>
</dbReference>
<reference evidence="2" key="1">
    <citation type="submission" date="2022-03" db="EMBL/GenBank/DDBJ databases">
        <authorList>
            <person name="Tunstrom K."/>
        </authorList>
    </citation>
    <scope>NUCLEOTIDE SEQUENCE</scope>
</reference>
<evidence type="ECO:0000313" key="2">
    <source>
        <dbReference type="EMBL" id="CAH2100715.1"/>
    </source>
</evidence>
<dbReference type="InterPro" id="IPR043502">
    <property type="entry name" value="DNA/RNA_pol_sf"/>
</dbReference>
<proteinExistence type="predicted"/>
<sequence length="293" mass="31735">MRPFRARRSTVDALKRLRAPPARGDTGGTKILRSAPVSKEAVGGVSLRSKGRPREPVPQGSVLGPILWDIGYDWVLRGRLLPGMGVICYADDTLVYSRGRNYKEAARLAEVGLDLVISRIENLGLRVRIDKTEALLFRGTGRKGPPPGATLQIGEGRVKMSSQMKYLGLILDGGWTFGPHFAMVGPKVVKAASALGRLLPNLGGPSAACRQLYSGVCRSMATYGALVWADRLTVKNKAALRAAQRIIAVRVIRGYRTVSWAAATALAGDPPWKLVAEVLAETYSYVSGRREAW</sequence>
<dbReference type="Proteomes" id="UP001153954">
    <property type="component" value="Unassembled WGS sequence"/>
</dbReference>
<accession>A0AAU9UV59</accession>
<dbReference type="Pfam" id="PF00078">
    <property type="entry name" value="RVT_1"/>
    <property type="match status" value="1"/>
</dbReference>
<keyword evidence="3" id="KW-1185">Reference proteome</keyword>
<feature type="domain" description="Reverse transcriptase" evidence="1">
    <location>
        <begin position="1"/>
        <end position="171"/>
    </location>
</feature>
<name>A0AAU9UV59_EUPED</name>
<comment type="caution">
    <text evidence="2">The sequence shown here is derived from an EMBL/GenBank/DDBJ whole genome shotgun (WGS) entry which is preliminary data.</text>
</comment>
<organism evidence="2 3">
    <name type="scientific">Euphydryas editha</name>
    <name type="common">Edith's checkerspot</name>
    <dbReference type="NCBI Taxonomy" id="104508"/>
    <lineage>
        <taxon>Eukaryota</taxon>
        <taxon>Metazoa</taxon>
        <taxon>Ecdysozoa</taxon>
        <taxon>Arthropoda</taxon>
        <taxon>Hexapoda</taxon>
        <taxon>Insecta</taxon>
        <taxon>Pterygota</taxon>
        <taxon>Neoptera</taxon>
        <taxon>Endopterygota</taxon>
        <taxon>Lepidoptera</taxon>
        <taxon>Glossata</taxon>
        <taxon>Ditrysia</taxon>
        <taxon>Papilionoidea</taxon>
        <taxon>Nymphalidae</taxon>
        <taxon>Nymphalinae</taxon>
        <taxon>Euphydryas</taxon>
    </lineage>
</organism>
<protein>
    <recommendedName>
        <fullName evidence="1">Reverse transcriptase domain-containing protein</fullName>
    </recommendedName>
</protein>
<evidence type="ECO:0000313" key="3">
    <source>
        <dbReference type="Proteomes" id="UP001153954"/>
    </source>
</evidence>
<gene>
    <name evidence="2" type="ORF">EEDITHA_LOCUS15542</name>
</gene>
<dbReference type="PROSITE" id="PS50878">
    <property type="entry name" value="RT_POL"/>
    <property type="match status" value="1"/>
</dbReference>